<accession>A0ACB0ITX0</accession>
<evidence type="ECO:0000313" key="1">
    <source>
        <dbReference type="EMBL" id="CAJ2635647.1"/>
    </source>
</evidence>
<dbReference type="EMBL" id="CASHSV030000002">
    <property type="protein sequence ID" value="CAJ2635647.1"/>
    <property type="molecule type" value="Genomic_DNA"/>
</dbReference>
<dbReference type="Proteomes" id="UP001177021">
    <property type="component" value="Unassembled WGS sequence"/>
</dbReference>
<comment type="caution">
    <text evidence="1">The sequence shown here is derived from an EMBL/GenBank/DDBJ whole genome shotgun (WGS) entry which is preliminary data.</text>
</comment>
<evidence type="ECO:0000313" key="2">
    <source>
        <dbReference type="Proteomes" id="UP001177021"/>
    </source>
</evidence>
<name>A0ACB0ITX0_TRIPR</name>
<sequence length="353" mass="40307">MDLTQVLHMNGGVGEESYANNSVLQRKVISLTKPLRDEAITNLYRNSLPKSLAIADLGCSCGPNTFLVISETIKVVEKLCQEMNHKSPEYKIFLNDLPGNDFNTIFQSLDTFKENLRNEIKTEMDHCYIFGAPGSFYSRLFPDNSMHFVHSSYSLQFLSKVPNGIENNKGNIYLSSTSPSNVIKAYYEQYKIDFSHFLKCRAQELVEGGRLFVTLIGRQSEEPWSKDCCYIWELMATDLNDMVSKGIIKEEKFNSFNVPVYYPYPSEVKSEILNEGSFDMDQLDVSQVNFYELDNGFNTAQCTRAIAEPLLVSHFGESVTKELFNRFQKNVSDHMPKEQAKVTNITMVLTRKP</sequence>
<organism evidence="1 2">
    <name type="scientific">Trifolium pratense</name>
    <name type="common">Red clover</name>
    <dbReference type="NCBI Taxonomy" id="57577"/>
    <lineage>
        <taxon>Eukaryota</taxon>
        <taxon>Viridiplantae</taxon>
        <taxon>Streptophyta</taxon>
        <taxon>Embryophyta</taxon>
        <taxon>Tracheophyta</taxon>
        <taxon>Spermatophyta</taxon>
        <taxon>Magnoliopsida</taxon>
        <taxon>eudicotyledons</taxon>
        <taxon>Gunneridae</taxon>
        <taxon>Pentapetalae</taxon>
        <taxon>rosids</taxon>
        <taxon>fabids</taxon>
        <taxon>Fabales</taxon>
        <taxon>Fabaceae</taxon>
        <taxon>Papilionoideae</taxon>
        <taxon>50 kb inversion clade</taxon>
        <taxon>NPAAA clade</taxon>
        <taxon>Hologalegina</taxon>
        <taxon>IRL clade</taxon>
        <taxon>Trifolieae</taxon>
        <taxon>Trifolium</taxon>
    </lineage>
</organism>
<reference evidence="1" key="1">
    <citation type="submission" date="2023-10" db="EMBL/GenBank/DDBJ databases">
        <authorList>
            <person name="Rodriguez Cubillos JULIANA M."/>
            <person name="De Vega J."/>
        </authorList>
    </citation>
    <scope>NUCLEOTIDE SEQUENCE</scope>
</reference>
<gene>
    <name evidence="1" type="ORF">MILVUS5_LOCUS6295</name>
</gene>
<proteinExistence type="predicted"/>
<protein>
    <submittedName>
        <fullName evidence="1">Uncharacterized protein</fullName>
    </submittedName>
</protein>
<keyword evidence="2" id="KW-1185">Reference proteome</keyword>